<dbReference type="OrthoDB" id="268428at2759"/>
<evidence type="ECO:0000313" key="7">
    <source>
        <dbReference type="EMBL" id="VDN99298.1"/>
    </source>
</evidence>
<dbReference type="InterPro" id="IPR001353">
    <property type="entry name" value="Proteasome_sua/b"/>
</dbReference>
<evidence type="ECO:0000313" key="8">
    <source>
        <dbReference type="Proteomes" id="UP000278807"/>
    </source>
</evidence>
<comment type="similarity">
    <text evidence="6">Belongs to the peptidase T1B family.</text>
</comment>
<evidence type="ECO:0000256" key="4">
    <source>
        <dbReference type="ARBA" id="ARBA00023242"/>
    </source>
</evidence>
<dbReference type="InterPro" id="IPR035206">
    <property type="entry name" value="Proteasome_beta2"/>
</dbReference>
<dbReference type="Gene3D" id="3.60.20.10">
    <property type="entry name" value="Glutamine Phosphoribosylpyrophosphate, subunit 1, domain 1"/>
    <property type="match status" value="1"/>
</dbReference>
<gene>
    <name evidence="7" type="ORF">HNAJ_LOCUS3439</name>
</gene>
<dbReference type="GO" id="GO:0005737">
    <property type="term" value="C:cytoplasm"/>
    <property type="evidence" value="ECO:0007669"/>
    <property type="project" value="UniProtKB-SubCell"/>
</dbReference>
<dbReference type="InterPro" id="IPR023333">
    <property type="entry name" value="Proteasome_suB-type"/>
</dbReference>
<proteinExistence type="inferred from homology"/>
<dbReference type="PROSITE" id="PS00854">
    <property type="entry name" value="PROTEASOME_BETA_1"/>
    <property type="match status" value="1"/>
</dbReference>
<dbReference type="InterPro" id="IPR029055">
    <property type="entry name" value="Ntn_hydrolases_N"/>
</dbReference>
<keyword evidence="4 6" id="KW-0539">Nucleus</keyword>
<dbReference type="AlphaFoldDB" id="A0A0R3T8Q2"/>
<dbReference type="CDD" id="cd03758">
    <property type="entry name" value="proteasome_beta_type_2"/>
    <property type="match status" value="1"/>
</dbReference>
<dbReference type="STRING" id="102285.A0A0R3T8Q2"/>
<sequence>MEYVIGIAFKDFAIVAADTRVSQSVITLKDDADKTFELSKHCLMLACGEPGDSIQFAEFIQQNMQLYEIRNGYELSPFSTAHFTRRKLADALRTRNAYHVNSILAGYDTERGAKVYYMDYLASLIDLPYAVHGHGGYVTLGILDSDYDPAMNMDAALNLLKMCVAELRKRFLLNFDRFIVKIVDKDGIKRLPDLV</sequence>
<evidence type="ECO:0000313" key="9">
    <source>
        <dbReference type="WBParaSite" id="HNAJ_0000344001-mRNA-1"/>
    </source>
</evidence>
<name>A0A0R3T8Q2_RODNA</name>
<evidence type="ECO:0000256" key="5">
    <source>
        <dbReference type="ARBA" id="ARBA00049625"/>
    </source>
</evidence>
<reference evidence="7 8" key="2">
    <citation type="submission" date="2018-11" db="EMBL/GenBank/DDBJ databases">
        <authorList>
            <consortium name="Pathogen Informatics"/>
        </authorList>
    </citation>
    <scope>NUCLEOTIDE SEQUENCE [LARGE SCALE GENOMIC DNA]</scope>
</reference>
<keyword evidence="3 6" id="KW-0647">Proteasome</keyword>
<dbReference type="SUPFAM" id="SSF56235">
    <property type="entry name" value="N-terminal nucleophile aminohydrolases (Ntn hydrolases)"/>
    <property type="match status" value="1"/>
</dbReference>
<dbReference type="InterPro" id="IPR016050">
    <property type="entry name" value="Proteasome_bsu_CS"/>
</dbReference>
<dbReference type="PANTHER" id="PTHR32194">
    <property type="entry name" value="METALLOPROTEASE TLDD"/>
    <property type="match status" value="1"/>
</dbReference>
<comment type="function">
    <text evidence="5">Non-catalytic component of the 20S core proteasome complex involved in the proteolytic degradation of most intracellular proteins. This complex plays numerous essential roles within the cell by associating with different regulatory particles. Associated with two 19S regulatory particles, forms the 26S proteasome and thus participates in the ATP-dependent degradation of ubiquitinated proteins. The 26S proteasome plays a key role in the maintenance of protein homeostasis by removing misfolded or damaged proteins that could impair cellular functions, and by removing proteins whose functions are no longer required. Associated with the PA200 or PA28, the 20S proteasome mediates ubiquitin-independent protein degradation. This type of proteolysis is required in several pathways including spermatogenesis (20S-PA200 complex) or generation of a subset of MHC class I-presented antigenic peptides (20S-PA28 complex).</text>
</comment>
<dbReference type="PROSITE" id="PS51476">
    <property type="entry name" value="PROTEASOME_BETA_2"/>
    <property type="match status" value="1"/>
</dbReference>
<dbReference type="FunFam" id="3.60.20.10:FF:000008">
    <property type="entry name" value="Proteasome subunit beta type-4"/>
    <property type="match status" value="1"/>
</dbReference>
<evidence type="ECO:0000256" key="1">
    <source>
        <dbReference type="ARBA" id="ARBA00011656"/>
    </source>
</evidence>
<comment type="function">
    <text evidence="6">Component of the proteasome, a multicatalytic proteinase complex which is characterized by its ability to cleave peptides with Arg, Phe, Tyr, Leu, and Glu adjacent to the leaving group at neutral or slightly basic pH. The proteasome has an ATP-dependent proteolytic activity.</text>
</comment>
<dbReference type="EMBL" id="UZAE01002013">
    <property type="protein sequence ID" value="VDN99298.1"/>
    <property type="molecule type" value="Genomic_DNA"/>
</dbReference>
<dbReference type="GO" id="GO:0005634">
    <property type="term" value="C:nucleus"/>
    <property type="evidence" value="ECO:0007669"/>
    <property type="project" value="UniProtKB-SubCell"/>
</dbReference>
<organism evidence="9">
    <name type="scientific">Rodentolepis nana</name>
    <name type="common">Dwarf tapeworm</name>
    <name type="synonym">Hymenolepis nana</name>
    <dbReference type="NCBI Taxonomy" id="102285"/>
    <lineage>
        <taxon>Eukaryota</taxon>
        <taxon>Metazoa</taxon>
        <taxon>Spiralia</taxon>
        <taxon>Lophotrochozoa</taxon>
        <taxon>Platyhelminthes</taxon>
        <taxon>Cestoda</taxon>
        <taxon>Eucestoda</taxon>
        <taxon>Cyclophyllidea</taxon>
        <taxon>Hymenolepididae</taxon>
        <taxon>Rodentolepis</taxon>
    </lineage>
</organism>
<dbReference type="Pfam" id="PF00227">
    <property type="entry name" value="Proteasome"/>
    <property type="match status" value="1"/>
</dbReference>
<comment type="subunit">
    <text evidence="1">The 26S proteasome consists of a 20S proteasome core and two 19S regulatory subunits. The 20S proteasome core is a barrel-shaped complex made of 28 subunits that are arranged in four stacked rings. The two outer rings are each formed by seven alpha subunits, and the two inner rings are formed by seven beta subunits. The proteolytic activity is exerted by three beta-subunits PSMB5, PSMB6 and PSMB7.</text>
</comment>
<protein>
    <recommendedName>
        <fullName evidence="6">Proteasome subunit beta</fullName>
    </recommendedName>
</protein>
<comment type="subunit">
    <text evidence="6">Component of the proteasome complex.</text>
</comment>
<dbReference type="GO" id="GO:0010498">
    <property type="term" value="P:proteasomal protein catabolic process"/>
    <property type="evidence" value="ECO:0007669"/>
    <property type="project" value="InterPro"/>
</dbReference>
<accession>A0A0R3T8Q2</accession>
<evidence type="ECO:0000256" key="3">
    <source>
        <dbReference type="ARBA" id="ARBA00022942"/>
    </source>
</evidence>
<dbReference type="GO" id="GO:0005839">
    <property type="term" value="C:proteasome core complex"/>
    <property type="evidence" value="ECO:0007669"/>
    <property type="project" value="InterPro"/>
</dbReference>
<comment type="subcellular location">
    <subcellularLocation>
        <location evidence="6">Cytoplasm</location>
    </subcellularLocation>
    <subcellularLocation>
        <location evidence="6">Nucleus</location>
    </subcellularLocation>
</comment>
<keyword evidence="2 6" id="KW-0963">Cytoplasm</keyword>
<reference evidence="9" key="1">
    <citation type="submission" date="2017-02" db="UniProtKB">
        <authorList>
            <consortium name="WormBaseParasite"/>
        </authorList>
    </citation>
    <scope>IDENTIFICATION</scope>
</reference>
<dbReference type="PANTHER" id="PTHR32194:SF2">
    <property type="entry name" value="PROTEASOME SUBUNIT BETA TYPE-1"/>
    <property type="match status" value="1"/>
</dbReference>
<dbReference type="WBParaSite" id="HNAJ_0000344001-mRNA-1">
    <property type="protein sequence ID" value="HNAJ_0000344001-mRNA-1"/>
    <property type="gene ID" value="HNAJ_0000344001"/>
</dbReference>
<evidence type="ECO:0000256" key="2">
    <source>
        <dbReference type="ARBA" id="ARBA00022490"/>
    </source>
</evidence>
<dbReference type="Proteomes" id="UP000278807">
    <property type="component" value="Unassembled WGS sequence"/>
</dbReference>
<keyword evidence="8" id="KW-1185">Reference proteome</keyword>
<evidence type="ECO:0000256" key="6">
    <source>
        <dbReference type="RuleBase" id="RU004203"/>
    </source>
</evidence>